<name>A0A8J5IS09_9STRA</name>
<evidence type="ECO:0000313" key="2">
    <source>
        <dbReference type="EMBL" id="KAG6964408.1"/>
    </source>
</evidence>
<sequence>GDTLIDNVRDPLWHSRTLLSHFQKRFSEIAVPTGVSSIDEMTVPTKARSRARTYTPSKPDKYGVRFYVVGWNLLYVHSLWDSASGNTMRSTPGQRYTDQFPVLRTCLYYTLARDKIEISVNSATALWLSISLRSYALQPAIDLLFPTISTPAILLQRQFLLLPMVK</sequence>
<protein>
    <recommendedName>
        <fullName evidence="1">PiggyBac transposable element-derived protein domain-containing protein</fullName>
    </recommendedName>
</protein>
<dbReference type="Proteomes" id="UP000709295">
    <property type="component" value="Unassembled WGS sequence"/>
</dbReference>
<comment type="caution">
    <text evidence="2">The sequence shown here is derived from an EMBL/GenBank/DDBJ whole genome shotgun (WGS) entry which is preliminary data.</text>
</comment>
<feature type="non-terminal residue" evidence="2">
    <location>
        <position position="1"/>
    </location>
</feature>
<gene>
    <name evidence="2" type="ORF">JG688_00007716</name>
</gene>
<dbReference type="AlphaFoldDB" id="A0A8J5IS09"/>
<dbReference type="PANTHER" id="PTHR46599">
    <property type="entry name" value="PIGGYBAC TRANSPOSABLE ELEMENT-DERIVED PROTEIN 4"/>
    <property type="match status" value="1"/>
</dbReference>
<dbReference type="EMBL" id="JAENGY010000380">
    <property type="protein sequence ID" value="KAG6964408.1"/>
    <property type="molecule type" value="Genomic_DNA"/>
</dbReference>
<proteinExistence type="predicted"/>
<keyword evidence="3" id="KW-1185">Reference proteome</keyword>
<dbReference type="PANTHER" id="PTHR46599:SF3">
    <property type="entry name" value="PIGGYBAC TRANSPOSABLE ELEMENT-DERIVED PROTEIN 4"/>
    <property type="match status" value="1"/>
</dbReference>
<evidence type="ECO:0000259" key="1">
    <source>
        <dbReference type="Pfam" id="PF13843"/>
    </source>
</evidence>
<dbReference type="InterPro" id="IPR029526">
    <property type="entry name" value="PGBD"/>
</dbReference>
<accession>A0A8J5IS09</accession>
<reference evidence="2" key="1">
    <citation type="submission" date="2021-01" db="EMBL/GenBank/DDBJ databases">
        <title>Phytophthora aleatoria, a newly-described species from Pinus radiata is distinct from Phytophthora cactorum isolates based on comparative genomics.</title>
        <authorList>
            <person name="Mcdougal R."/>
            <person name="Panda P."/>
            <person name="Williams N."/>
            <person name="Studholme D.J."/>
        </authorList>
    </citation>
    <scope>NUCLEOTIDE SEQUENCE</scope>
    <source>
        <strain evidence="2">NZFS 4037</strain>
    </source>
</reference>
<dbReference type="Pfam" id="PF13843">
    <property type="entry name" value="DDE_Tnp_1_7"/>
    <property type="match status" value="1"/>
</dbReference>
<evidence type="ECO:0000313" key="3">
    <source>
        <dbReference type="Proteomes" id="UP000709295"/>
    </source>
</evidence>
<organism evidence="2 3">
    <name type="scientific">Phytophthora aleatoria</name>
    <dbReference type="NCBI Taxonomy" id="2496075"/>
    <lineage>
        <taxon>Eukaryota</taxon>
        <taxon>Sar</taxon>
        <taxon>Stramenopiles</taxon>
        <taxon>Oomycota</taxon>
        <taxon>Peronosporomycetes</taxon>
        <taxon>Peronosporales</taxon>
        <taxon>Peronosporaceae</taxon>
        <taxon>Phytophthora</taxon>
    </lineage>
</organism>
<feature type="domain" description="PiggyBac transposable element-derived protein" evidence="1">
    <location>
        <begin position="9"/>
        <end position="68"/>
    </location>
</feature>